<evidence type="ECO:0000256" key="3">
    <source>
        <dbReference type="ARBA" id="ARBA00047418"/>
    </source>
</evidence>
<comment type="similarity">
    <text evidence="2">Belongs to the methyltransferase superfamily. Trimethylguanosine synthase family.</text>
</comment>
<reference evidence="8" key="1">
    <citation type="submission" date="2020-10" db="EMBL/GenBank/DDBJ databases">
        <authorList>
            <person name="Muller C M."/>
        </authorList>
    </citation>
    <scope>NUCLEOTIDE SEQUENCE</scope>
    <source>
        <strain evidence="8">THUN-12</strain>
    </source>
</reference>
<evidence type="ECO:0000256" key="6">
    <source>
        <dbReference type="ARBA" id="ARBA00049075"/>
    </source>
</evidence>
<dbReference type="GO" id="GO:0005634">
    <property type="term" value="C:nucleus"/>
    <property type="evidence" value="ECO:0007669"/>
    <property type="project" value="TreeGrafter"/>
</dbReference>
<comment type="catalytic activity">
    <reaction evidence="3">
        <text>a 5'-end (N(2),N(7)-dimethyl 5'-triphosphoguanosine)-ribonucleoside in snoRNA + S-adenosyl-L-methionine = a 5'-end (N(2),N(2),N(7)-trimethyl 5'-triphosphoguanosine)-ribonucleoside in snoRNA + S-adenosyl-L-homocysteine + H(+)</text>
        <dbReference type="Rhea" id="RHEA:78507"/>
        <dbReference type="Rhea" id="RHEA-COMP:19088"/>
        <dbReference type="Rhea" id="RHEA-COMP:19090"/>
        <dbReference type="ChEBI" id="CHEBI:15378"/>
        <dbReference type="ChEBI" id="CHEBI:57856"/>
        <dbReference type="ChEBI" id="CHEBI:59789"/>
        <dbReference type="ChEBI" id="CHEBI:167623"/>
        <dbReference type="ChEBI" id="CHEBI:172880"/>
    </reaction>
    <physiologicalReaction direction="left-to-right" evidence="3">
        <dbReference type="Rhea" id="RHEA:78508"/>
    </physiologicalReaction>
</comment>
<sequence>MEVRAQRRAHPQAALECYANKSIDTNGTEEDDPPDTAFALTLDCHHYTSLNQVAWDIQKYWQQRHQIFSRYDEGIRMTDDAWFGVTPEPVAQQVAQDLASNRRPEQRTLIDMFAGAGGNVIAFARTQCWSRIIAIEKDAAVLACAYHNAKIYGVQDRITWIYADAFDYLSHSSYILNPNEVVIFASPPWGGPSYSCDAIFDLDTMQPYSLLQIYEVTKHVDTAIYLPRTSDLRQIACLGPNNPKIEVVQYCMQGASKAMVAFIPALQLI</sequence>
<dbReference type="InterPro" id="IPR029063">
    <property type="entry name" value="SAM-dependent_MTases_sf"/>
</dbReference>
<organism evidence="8 9">
    <name type="scientific">Blumeria graminis f. sp. triticale</name>
    <dbReference type="NCBI Taxonomy" id="1689686"/>
    <lineage>
        <taxon>Eukaryota</taxon>
        <taxon>Fungi</taxon>
        <taxon>Dikarya</taxon>
        <taxon>Ascomycota</taxon>
        <taxon>Pezizomycotina</taxon>
        <taxon>Leotiomycetes</taxon>
        <taxon>Erysiphales</taxon>
        <taxon>Erysiphaceae</taxon>
        <taxon>Blumeria</taxon>
    </lineage>
</organism>
<dbReference type="GO" id="GO:0071164">
    <property type="term" value="F:RNA cap trimethylguanosine synthase activity"/>
    <property type="evidence" value="ECO:0007669"/>
    <property type="project" value="TreeGrafter"/>
</dbReference>
<dbReference type="AlphaFoldDB" id="A0A9W4D507"/>
<dbReference type="FunFam" id="3.40.50.150:FF:000270">
    <property type="entry name" value="RNA methylase family protein"/>
    <property type="match status" value="1"/>
</dbReference>
<evidence type="ECO:0000256" key="1">
    <source>
        <dbReference type="ARBA" id="ARBA00018517"/>
    </source>
</evidence>
<protein>
    <recommendedName>
        <fullName evidence="1">Trimethylguanosine synthase</fullName>
    </recommendedName>
    <alternativeName>
        <fullName evidence="7">Cap-specific guanine-N(2) methyltransferase</fullName>
    </alternativeName>
</protein>
<comment type="catalytic activity">
    <reaction evidence="5">
        <text>a 5'-end (N(2),N(7)-dimethyl 5'-triphosphoguanosine)-ribonucleoside in snRNA + S-adenosyl-L-methionine = a 5'-end (N(2),N(2),N(7)-trimethyl 5'-triphosphoguanosine)-ribonucleoside in snRNA + S-adenosyl-L-homocysteine + H(+)</text>
        <dbReference type="Rhea" id="RHEA:78479"/>
        <dbReference type="Rhea" id="RHEA-COMP:19087"/>
        <dbReference type="Rhea" id="RHEA-COMP:19089"/>
        <dbReference type="ChEBI" id="CHEBI:15378"/>
        <dbReference type="ChEBI" id="CHEBI:57856"/>
        <dbReference type="ChEBI" id="CHEBI:59789"/>
        <dbReference type="ChEBI" id="CHEBI:167623"/>
        <dbReference type="ChEBI" id="CHEBI:172880"/>
    </reaction>
    <physiologicalReaction direction="left-to-right" evidence="5">
        <dbReference type="Rhea" id="RHEA:78480"/>
    </physiologicalReaction>
</comment>
<dbReference type="CDD" id="cd02440">
    <property type="entry name" value="AdoMet_MTases"/>
    <property type="match status" value="1"/>
</dbReference>
<evidence type="ECO:0000313" key="9">
    <source>
        <dbReference type="Proteomes" id="UP000683417"/>
    </source>
</evidence>
<dbReference type="Gene3D" id="3.40.50.150">
    <property type="entry name" value="Vaccinia Virus protein VP39"/>
    <property type="match status" value="1"/>
</dbReference>
<dbReference type="InterPro" id="IPR019012">
    <property type="entry name" value="RNA_cap_Gua-N2-MeTrfase"/>
</dbReference>
<dbReference type="PANTHER" id="PTHR14741">
    <property type="entry name" value="S-ADENOSYLMETHIONINE-DEPENDENT METHYLTRANSFERASE RELATED"/>
    <property type="match status" value="1"/>
</dbReference>
<evidence type="ECO:0000313" key="8">
    <source>
        <dbReference type="EMBL" id="CAD6504283.1"/>
    </source>
</evidence>
<comment type="catalytic activity">
    <reaction evidence="6">
        <text>a 5'-end (N(7)-methyl 5'-triphosphoguanosine)-ribonucleoside in snRNA + S-adenosyl-L-methionine = a 5'-end (N(2),N(7)-dimethyl 5'-triphosphoguanosine)-ribonucleoside in snRNA + S-adenosyl-L-homocysteine + H(+)</text>
        <dbReference type="Rhea" id="RHEA:78471"/>
        <dbReference type="Rhea" id="RHEA-COMP:19085"/>
        <dbReference type="Rhea" id="RHEA-COMP:19087"/>
        <dbReference type="ChEBI" id="CHEBI:15378"/>
        <dbReference type="ChEBI" id="CHEBI:57856"/>
        <dbReference type="ChEBI" id="CHEBI:59789"/>
        <dbReference type="ChEBI" id="CHEBI:156461"/>
        <dbReference type="ChEBI" id="CHEBI:172880"/>
    </reaction>
    <physiologicalReaction direction="left-to-right" evidence="6">
        <dbReference type="Rhea" id="RHEA:78472"/>
    </physiologicalReaction>
</comment>
<proteinExistence type="inferred from homology"/>
<evidence type="ECO:0000256" key="2">
    <source>
        <dbReference type="ARBA" id="ARBA00025783"/>
    </source>
</evidence>
<dbReference type="EMBL" id="CAJHIT010000008">
    <property type="protein sequence ID" value="CAD6504283.1"/>
    <property type="molecule type" value="Genomic_DNA"/>
</dbReference>
<evidence type="ECO:0000256" key="5">
    <source>
        <dbReference type="ARBA" id="ARBA00048763"/>
    </source>
</evidence>
<gene>
    <name evidence="8" type="ORF">BGTH12_LOCUS5641</name>
</gene>
<evidence type="ECO:0000256" key="7">
    <source>
        <dbReference type="ARBA" id="ARBA00049790"/>
    </source>
</evidence>
<dbReference type="Pfam" id="PF09445">
    <property type="entry name" value="Methyltransf_15"/>
    <property type="match status" value="1"/>
</dbReference>
<comment type="catalytic activity">
    <reaction evidence="4">
        <text>a 5'-end (N(7)-methyl 5'-triphosphoguanosine)-ribonucleoside in snoRNA + S-adenosyl-L-methionine = a 5'-end (N(2),N(7)-dimethyl 5'-triphosphoguanosine)-ribonucleoside in snoRNA + S-adenosyl-L-homocysteine + H(+)</text>
        <dbReference type="Rhea" id="RHEA:78475"/>
        <dbReference type="Rhea" id="RHEA-COMP:19086"/>
        <dbReference type="Rhea" id="RHEA-COMP:19088"/>
        <dbReference type="ChEBI" id="CHEBI:15378"/>
        <dbReference type="ChEBI" id="CHEBI:57856"/>
        <dbReference type="ChEBI" id="CHEBI:59789"/>
        <dbReference type="ChEBI" id="CHEBI:156461"/>
        <dbReference type="ChEBI" id="CHEBI:172880"/>
    </reaction>
    <physiologicalReaction direction="left-to-right" evidence="4">
        <dbReference type="Rhea" id="RHEA:78476"/>
    </physiologicalReaction>
</comment>
<dbReference type="Proteomes" id="UP000683417">
    <property type="component" value="Unassembled WGS sequence"/>
</dbReference>
<dbReference type="SUPFAM" id="SSF53335">
    <property type="entry name" value="S-adenosyl-L-methionine-dependent methyltransferases"/>
    <property type="match status" value="1"/>
</dbReference>
<dbReference type="PANTHER" id="PTHR14741:SF32">
    <property type="entry name" value="TRIMETHYLGUANOSINE SYNTHASE"/>
    <property type="match status" value="1"/>
</dbReference>
<name>A0A9W4D507_BLUGR</name>
<comment type="caution">
    <text evidence="8">The sequence shown here is derived from an EMBL/GenBank/DDBJ whole genome shotgun (WGS) entry which is preliminary data.</text>
</comment>
<accession>A0A9W4D507</accession>
<evidence type="ECO:0000256" key="4">
    <source>
        <dbReference type="ARBA" id="ARBA00048740"/>
    </source>
</evidence>